<dbReference type="Proteomes" id="UP000007494">
    <property type="component" value="Chromosome XI"/>
</dbReference>
<sequence>MGPPPTAASGAAGGALRQTGTASSGVSQSASSGVPSSANASPSSSATASTSPLIENPASAFPAPYGRPLVDAQTSGVSSAAPAASAANSGALIGALAPPPGRFTGNPPASPGGRQTQQALGGGPVSRGGSSRQRGEDRGARTPSDARALPGSGGNASAGPRSWGPGSLNQPGKGARGDGAQQAVAESQEAPHPRGNGGNAPPFSSTPFSSAPFSSAPPFSGSPASQASGGGRSRPQAGETRGASGGQAPHKWRGGPVAVPGGSSNNGSPATANAQKFYKTKFCPWYPLRRCTHGDQCSWAHSEQELRGFGGARNPRGASPGGSVSGGGGRQEGKGRERNAGSSGDPGTHAIDGSPSGTALGGLGLERSEGGDNGAFGAGQGLGVAVGDRGVEASQGQHHGIGGPRRGNVASGGGLMASEDSAPGPPSDRPTGSEQPHYRGGMAWGGGSRGSTSSGSYHHPPPRSGGAETGGAASGRTSGGMSHYSPHANKETHEHPSDASGGPSRSRGTGGAPGTGDRPSHGLAQDAAGPSVLFQTGGGPPSSGKNAGGGILGGAHSSGVGSGAHAGGAHGVLFHHGGPGGFHGPDKRKLCPYLSRKTGCYKGADCRFAHSEEEALNAAFRHQALIGGLAELSADGLKPGCIHPVGPDVCASVMMQRCDPEGLGRGEGLLLDPAMGFLPAHPKVSENYALLGAMAGYEGVGFLQGDASLPSQGGAARDDGGHGAKENRTPGTGGGAALGGQGDGDQRDVPASGTGGATGVCDTAGASLHAGTGSCASGPGGARGAGASHHHTQGRFTAAPGRRGTGPQGSGRQPDPGSPAGGNGTSPASFGSGHQAPGSHTGAPSREHAPQRSPHPMQNAAAAAIAAARLDASPASMGSYWLQASHAHALPHAAQAGSMASGPATPSGPLSPVCVPFGGAGSASHHALMGPGGPPSAHPGGALLAAGNSRGLYLAPFGGPGSGGSGGLGVVPVVMQFLASTEELNAAAPLFYED</sequence>
<gene>
    <name evidence="8" type="ORF">BN1204_053630</name>
    <name evidence="7" type="ORF">NCLIV_053630</name>
</gene>
<feature type="compositionally biased region" description="Gly residues" evidence="5">
    <location>
        <begin position="319"/>
        <end position="330"/>
    </location>
</feature>
<dbReference type="SUPFAM" id="SSF90229">
    <property type="entry name" value="CCCH zinc finger"/>
    <property type="match status" value="2"/>
</dbReference>
<feature type="domain" description="C3H1-type" evidence="6">
    <location>
        <begin position="585"/>
        <end position="613"/>
    </location>
</feature>
<keyword evidence="3 4" id="KW-0862">Zinc</keyword>
<dbReference type="VEuPathDB" id="ToxoDB:NCLIV_053630"/>
<reference evidence="8" key="4">
    <citation type="journal article" date="2015" name="PLoS ONE">
        <title>Comprehensive Evaluation of Toxoplasma gondii VEG and Neospora caninum LIV Genomes with Tachyzoite Stage Transcriptome and Proteome Defines Novel Transcript Features.</title>
        <authorList>
            <person name="Ramaprasad A."/>
            <person name="Mourier T."/>
            <person name="Naeem R."/>
            <person name="Malas T.B."/>
            <person name="Moussa E."/>
            <person name="Panigrahi A."/>
            <person name="Vermont S.J."/>
            <person name="Otto T.D."/>
            <person name="Wastling J."/>
            <person name="Pain A."/>
        </authorList>
    </citation>
    <scope>NUCLEOTIDE SEQUENCE</scope>
    <source>
        <strain evidence="8">Liverpool</strain>
    </source>
</reference>
<keyword evidence="1 4" id="KW-0479">Metal-binding</keyword>
<dbReference type="AlphaFoldDB" id="F0VMJ0"/>
<dbReference type="SMART" id="SM00356">
    <property type="entry name" value="ZnF_C3H1"/>
    <property type="match status" value="2"/>
</dbReference>
<evidence type="ECO:0000259" key="6">
    <source>
        <dbReference type="PROSITE" id="PS50103"/>
    </source>
</evidence>
<dbReference type="RefSeq" id="XP_003884964.1">
    <property type="nucleotide sequence ID" value="XM_003884915.1"/>
</dbReference>
<feature type="region of interest" description="Disordered" evidence="5">
    <location>
        <begin position="393"/>
        <end position="551"/>
    </location>
</feature>
<feature type="zinc finger region" description="C3H1-type" evidence="4">
    <location>
        <begin position="585"/>
        <end position="613"/>
    </location>
</feature>
<reference evidence="7" key="2">
    <citation type="submission" date="2011-03" db="EMBL/GenBank/DDBJ databases">
        <title>Comparative genomics and transcriptomics of Neospora caninum and Toxoplasma gondii.</title>
        <authorList>
            <person name="Reid A.J."/>
            <person name="Sohal A."/>
            <person name="Harris D."/>
            <person name="Quail M."/>
            <person name="Sanders M."/>
            <person name="Berriman M."/>
            <person name="Wastling J.M."/>
            <person name="Pain A."/>
        </authorList>
    </citation>
    <scope>NUCLEOTIDE SEQUENCE</scope>
    <source>
        <strain evidence="7">Liverpool</strain>
    </source>
</reference>
<feature type="region of interest" description="Disordered" evidence="5">
    <location>
        <begin position="308"/>
        <end position="379"/>
    </location>
</feature>
<accession>F0VMJ0</accession>
<name>F0VMJ0_NEOCL</name>
<feature type="compositionally biased region" description="Basic and acidic residues" evidence="5">
    <location>
        <begin position="716"/>
        <end position="728"/>
    </location>
</feature>
<evidence type="ECO:0000256" key="1">
    <source>
        <dbReference type="ARBA" id="ARBA00022723"/>
    </source>
</evidence>
<dbReference type="EMBL" id="LN714486">
    <property type="protein sequence ID" value="CEL69658.1"/>
    <property type="molecule type" value="Genomic_DNA"/>
</dbReference>
<dbReference type="GeneID" id="13446642"/>
<dbReference type="OrthoDB" id="333440at2759"/>
<proteinExistence type="predicted"/>
<evidence type="ECO:0000256" key="2">
    <source>
        <dbReference type="ARBA" id="ARBA00022771"/>
    </source>
</evidence>
<feature type="region of interest" description="Disordered" evidence="5">
    <location>
        <begin position="1"/>
        <end position="271"/>
    </location>
</feature>
<feature type="zinc finger region" description="C3H1-type" evidence="4">
    <location>
        <begin position="277"/>
        <end position="304"/>
    </location>
</feature>
<feature type="compositionally biased region" description="Low complexity" evidence="5">
    <location>
        <begin position="75"/>
        <end position="96"/>
    </location>
</feature>
<evidence type="ECO:0000256" key="4">
    <source>
        <dbReference type="PROSITE-ProRule" id="PRU00723"/>
    </source>
</evidence>
<dbReference type="eggNOG" id="ENOG502R05U">
    <property type="taxonomic scope" value="Eukaryota"/>
</dbReference>
<evidence type="ECO:0000313" key="8">
    <source>
        <dbReference type="EMBL" id="CEL69658.1"/>
    </source>
</evidence>
<dbReference type="EMBL" id="FR823392">
    <property type="protein sequence ID" value="CBZ54936.1"/>
    <property type="molecule type" value="Genomic_DNA"/>
</dbReference>
<evidence type="ECO:0000313" key="7">
    <source>
        <dbReference type="EMBL" id="CBZ54936.1"/>
    </source>
</evidence>
<protein>
    <submittedName>
        <fullName evidence="7">Putative zinc finger (CCCH type) protein</fullName>
    </submittedName>
    <submittedName>
        <fullName evidence="8">Zinc finger (CCCH type) protein, putative</fullName>
    </submittedName>
</protein>
<organism evidence="7 9">
    <name type="scientific">Neospora caninum (strain Liverpool)</name>
    <dbReference type="NCBI Taxonomy" id="572307"/>
    <lineage>
        <taxon>Eukaryota</taxon>
        <taxon>Sar</taxon>
        <taxon>Alveolata</taxon>
        <taxon>Apicomplexa</taxon>
        <taxon>Conoidasida</taxon>
        <taxon>Coccidia</taxon>
        <taxon>Eucoccidiorida</taxon>
        <taxon>Eimeriorina</taxon>
        <taxon>Sarcocystidae</taxon>
        <taxon>Neospora</taxon>
    </lineage>
</organism>
<feature type="domain" description="C3H1-type" evidence="6">
    <location>
        <begin position="277"/>
        <end position="304"/>
    </location>
</feature>
<evidence type="ECO:0000256" key="5">
    <source>
        <dbReference type="SAM" id="MobiDB-lite"/>
    </source>
</evidence>
<dbReference type="InParanoid" id="F0VMJ0"/>
<feature type="compositionally biased region" description="Gly residues" evidence="5">
    <location>
        <begin position="536"/>
        <end position="551"/>
    </location>
</feature>
<feature type="compositionally biased region" description="Basic and acidic residues" evidence="5">
    <location>
        <begin position="488"/>
        <end position="497"/>
    </location>
</feature>
<feature type="region of interest" description="Disordered" evidence="5">
    <location>
        <begin position="708"/>
        <end position="755"/>
    </location>
</feature>
<keyword evidence="2 4" id="KW-0863">Zinc-finger</keyword>
<dbReference type="OMA" id="WIGYENG"/>
<feature type="compositionally biased region" description="Gly residues" evidence="5">
    <location>
        <begin position="731"/>
        <end position="743"/>
    </location>
</feature>
<dbReference type="PROSITE" id="PS50103">
    <property type="entry name" value="ZF_C3H1"/>
    <property type="match status" value="2"/>
</dbReference>
<feature type="region of interest" description="Disordered" evidence="5">
    <location>
        <begin position="777"/>
        <end position="864"/>
    </location>
</feature>
<feature type="compositionally biased region" description="Low complexity" evidence="5">
    <location>
        <begin position="20"/>
        <end position="52"/>
    </location>
</feature>
<feature type="compositionally biased region" description="Polar residues" evidence="5">
    <location>
        <begin position="262"/>
        <end position="271"/>
    </location>
</feature>
<dbReference type="InterPro" id="IPR036855">
    <property type="entry name" value="Znf_CCCH_sf"/>
</dbReference>
<dbReference type="InterPro" id="IPR000571">
    <property type="entry name" value="Znf_CCCH"/>
</dbReference>
<evidence type="ECO:0000313" key="9">
    <source>
        <dbReference type="Proteomes" id="UP000007494"/>
    </source>
</evidence>
<reference evidence="9" key="3">
    <citation type="journal article" date="2012" name="PLoS Pathog.">
        <title>Comparative genomics of the apicomplexan parasites Toxoplasma gondii and Neospora caninum: Coccidia differing in host range and transmission strategy.</title>
        <authorList>
            <person name="Reid A.J."/>
            <person name="Vermont S.J."/>
            <person name="Cotton J.A."/>
            <person name="Harris D."/>
            <person name="Hill-Cawthorne G.A."/>
            <person name="Konen-Waisman S."/>
            <person name="Latham S.M."/>
            <person name="Mourier T."/>
            <person name="Norton R."/>
            <person name="Quail M.A."/>
            <person name="Sanders M."/>
            <person name="Shanmugam D."/>
            <person name="Sohal A."/>
            <person name="Wasmuth J.D."/>
            <person name="Brunk B."/>
            <person name="Grigg M.E."/>
            <person name="Howard J.C."/>
            <person name="Parkinson J."/>
            <person name="Roos D.S."/>
            <person name="Trees A.J."/>
            <person name="Berriman M."/>
            <person name="Pain A."/>
            <person name="Wastling J.M."/>
        </authorList>
    </citation>
    <scope>NUCLEOTIDE SEQUENCE [LARGE SCALE GENOMIC DNA]</scope>
    <source>
        <strain evidence="9">Liverpool</strain>
    </source>
</reference>
<keyword evidence="9" id="KW-1185">Reference proteome</keyword>
<feature type="compositionally biased region" description="Low complexity" evidence="5">
    <location>
        <begin position="201"/>
        <end position="227"/>
    </location>
</feature>
<reference evidence="7" key="1">
    <citation type="submission" date="2011-02" db="EMBL/GenBank/DDBJ databases">
        <authorList>
            <person name="Aslett M."/>
        </authorList>
    </citation>
    <scope>NUCLEOTIDE SEQUENCE</scope>
    <source>
        <strain evidence="7">Liverpool</strain>
    </source>
</reference>
<dbReference type="GO" id="GO:0008270">
    <property type="term" value="F:zinc ion binding"/>
    <property type="evidence" value="ECO:0007669"/>
    <property type="project" value="UniProtKB-KW"/>
</dbReference>
<dbReference type="Gene3D" id="4.10.1000.10">
    <property type="entry name" value="Zinc finger, CCCH-type"/>
    <property type="match status" value="1"/>
</dbReference>
<feature type="compositionally biased region" description="Gly residues" evidence="5">
    <location>
        <begin position="399"/>
        <end position="415"/>
    </location>
</feature>
<evidence type="ECO:0000256" key="3">
    <source>
        <dbReference type="ARBA" id="ARBA00022833"/>
    </source>
</evidence>